<comment type="caution">
    <text evidence="17">The sequence shown here is derived from an EMBL/GenBank/DDBJ whole genome shotgun (WGS) entry which is preliminary data.</text>
</comment>
<dbReference type="PANTHER" id="PTHR43808:SF31">
    <property type="entry name" value="N-ACETYL-L-CITRULLINE DEACETYLASE"/>
    <property type="match status" value="1"/>
</dbReference>
<feature type="binding site" evidence="15">
    <location>
        <position position="101"/>
    </location>
    <ligand>
        <name>Zn(2+)</name>
        <dbReference type="ChEBI" id="CHEBI:29105"/>
        <label>2</label>
    </ligand>
</feature>
<dbReference type="EMBL" id="BAABRT010000002">
    <property type="protein sequence ID" value="GAA5523814.1"/>
    <property type="molecule type" value="Genomic_DNA"/>
</dbReference>
<dbReference type="CDD" id="cd03891">
    <property type="entry name" value="M20_DapE_proteobac"/>
    <property type="match status" value="1"/>
</dbReference>
<proteinExistence type="inferred from homology"/>
<evidence type="ECO:0000256" key="9">
    <source>
        <dbReference type="ARBA" id="ARBA00022833"/>
    </source>
</evidence>
<keyword evidence="10 15" id="KW-0220">Diaminopimelate biosynthesis</keyword>
<feature type="active site" evidence="15">
    <location>
        <position position="70"/>
    </location>
</feature>
<dbReference type="NCBIfam" id="NF009557">
    <property type="entry name" value="PRK13009.1"/>
    <property type="match status" value="1"/>
</dbReference>
<dbReference type="SUPFAM" id="SSF55031">
    <property type="entry name" value="Bacterial exopeptidase dimerisation domain"/>
    <property type="match status" value="1"/>
</dbReference>
<keyword evidence="18" id="KW-1185">Reference proteome</keyword>
<dbReference type="InterPro" id="IPR011650">
    <property type="entry name" value="Peptidase_M20_dimer"/>
</dbReference>
<evidence type="ECO:0000256" key="11">
    <source>
        <dbReference type="ARBA" id="ARBA00023154"/>
    </source>
</evidence>
<keyword evidence="11 15" id="KW-0457">Lysine biosynthesis</keyword>
<dbReference type="PANTHER" id="PTHR43808">
    <property type="entry name" value="ACETYLORNITHINE DEACETYLASE"/>
    <property type="match status" value="1"/>
</dbReference>
<comment type="catalytic activity">
    <reaction evidence="14 15">
        <text>N-succinyl-(2S,6S)-2,6-diaminopimelate + H2O = (2S,6S)-2,6-diaminopimelate + succinate</text>
        <dbReference type="Rhea" id="RHEA:22608"/>
        <dbReference type="ChEBI" id="CHEBI:15377"/>
        <dbReference type="ChEBI" id="CHEBI:30031"/>
        <dbReference type="ChEBI" id="CHEBI:57609"/>
        <dbReference type="ChEBI" id="CHEBI:58087"/>
        <dbReference type="EC" id="3.5.1.18"/>
    </reaction>
</comment>
<dbReference type="InterPro" id="IPR005941">
    <property type="entry name" value="DapE_proteobac"/>
</dbReference>
<evidence type="ECO:0000256" key="2">
    <source>
        <dbReference type="ARBA" id="ARBA00006746"/>
    </source>
</evidence>
<comment type="cofactor">
    <cofactor evidence="15">
        <name>Zn(2+)</name>
        <dbReference type="ChEBI" id="CHEBI:29105"/>
    </cofactor>
    <cofactor evidence="15">
        <name>Co(2+)</name>
        <dbReference type="ChEBI" id="CHEBI:48828"/>
    </cofactor>
    <text evidence="15">Binds 2 Zn(2+) or Co(2+) ions per subunit.</text>
</comment>
<dbReference type="Proteomes" id="UP001408594">
    <property type="component" value="Unassembled WGS sequence"/>
</dbReference>
<feature type="binding site" evidence="15">
    <location>
        <position position="68"/>
    </location>
    <ligand>
        <name>Zn(2+)</name>
        <dbReference type="ChEBI" id="CHEBI:29105"/>
        <label>1</label>
    </ligand>
</feature>
<dbReference type="SUPFAM" id="SSF53187">
    <property type="entry name" value="Zn-dependent exopeptidases"/>
    <property type="match status" value="1"/>
</dbReference>
<gene>
    <name evidence="15 17" type="primary">dapE</name>
    <name evidence="17" type="ORF">Maes01_00363</name>
</gene>
<reference evidence="17 18" key="1">
    <citation type="submission" date="2024-02" db="EMBL/GenBank/DDBJ databases">
        <title>Microbulbifer aestuariivivens NBRC 112533.</title>
        <authorList>
            <person name="Ichikawa N."/>
            <person name="Katano-Makiyama Y."/>
            <person name="Hidaka K."/>
        </authorList>
    </citation>
    <scope>NUCLEOTIDE SEQUENCE [LARGE SCALE GENOMIC DNA]</scope>
    <source>
        <strain evidence="17 18">NBRC 112533</strain>
    </source>
</reference>
<evidence type="ECO:0000256" key="10">
    <source>
        <dbReference type="ARBA" id="ARBA00022915"/>
    </source>
</evidence>
<evidence type="ECO:0000256" key="15">
    <source>
        <dbReference type="HAMAP-Rule" id="MF_01690"/>
    </source>
</evidence>
<dbReference type="Pfam" id="PF07687">
    <property type="entry name" value="M20_dimer"/>
    <property type="match status" value="1"/>
</dbReference>
<feature type="binding site" evidence="15">
    <location>
        <position position="136"/>
    </location>
    <ligand>
        <name>Zn(2+)</name>
        <dbReference type="ChEBI" id="CHEBI:29105"/>
        <label>2</label>
    </ligand>
</feature>
<dbReference type="NCBIfam" id="TIGR01246">
    <property type="entry name" value="dapE_proteo"/>
    <property type="match status" value="1"/>
</dbReference>
<accession>A0ABP9WL32</accession>
<keyword evidence="7 15" id="KW-0479">Metal-binding</keyword>
<evidence type="ECO:0000256" key="1">
    <source>
        <dbReference type="ARBA" id="ARBA00005130"/>
    </source>
</evidence>
<feature type="domain" description="Peptidase M20 dimerisation" evidence="16">
    <location>
        <begin position="177"/>
        <end position="284"/>
    </location>
</feature>
<evidence type="ECO:0000256" key="12">
    <source>
        <dbReference type="ARBA" id="ARBA00023285"/>
    </source>
</evidence>
<keyword evidence="6 15" id="KW-0028">Amino-acid biosynthesis</keyword>
<evidence type="ECO:0000256" key="5">
    <source>
        <dbReference type="ARBA" id="ARBA00022391"/>
    </source>
</evidence>
<feature type="binding site" evidence="15">
    <location>
        <position position="101"/>
    </location>
    <ligand>
        <name>Zn(2+)</name>
        <dbReference type="ChEBI" id="CHEBI:29105"/>
        <label>1</label>
    </ligand>
</feature>
<evidence type="ECO:0000256" key="7">
    <source>
        <dbReference type="ARBA" id="ARBA00022723"/>
    </source>
</evidence>
<dbReference type="Gene3D" id="3.40.630.10">
    <property type="entry name" value="Zn peptidases"/>
    <property type="match status" value="2"/>
</dbReference>
<dbReference type="Pfam" id="PF01546">
    <property type="entry name" value="Peptidase_M20"/>
    <property type="match status" value="1"/>
</dbReference>
<dbReference type="HAMAP" id="MF_01690">
    <property type="entry name" value="DapE"/>
    <property type="match status" value="1"/>
</dbReference>
<evidence type="ECO:0000256" key="3">
    <source>
        <dbReference type="ARBA" id="ARBA00011738"/>
    </source>
</evidence>
<sequence>MTPTLQLATDLIRLRSVTPDDAGCMPLMLARLENIGFQTTHLRRGDTDNFWAVREGNADGPLFAFAGHTDVVPTGPEENWQHPPFEPVVKDGYLFGRGAADMKGSLAAMVVACEEFVSEHPDHRGRIAFLITSDEEGPANNGTVKVVEWLEERGEKIDCCLVGEPSSTERVGDVIKNGRRGSLGLELTVVGVQGHVAYPHLADNPIHRLAPALAELASEEWDQGNDFFPATSFQVSNINGGTGATNVIPGEVQVVCNWRFSTETTAEELEQRARAILDKHGLNYKAQFKLSGQPFLTAAGPLVEAAQAAICEVTGEATQLSTAGGTSDGRFIAPTGAQVVELGPVNATIHKVDECVRAADLDQLKDMYRKILEKLLC</sequence>
<evidence type="ECO:0000259" key="16">
    <source>
        <dbReference type="Pfam" id="PF07687"/>
    </source>
</evidence>
<name>A0ABP9WL32_9GAMM</name>
<keyword evidence="8 15" id="KW-0378">Hydrolase</keyword>
<keyword evidence="9 15" id="KW-0862">Zinc</keyword>
<feature type="active site" description="Proton acceptor" evidence="15">
    <location>
        <position position="135"/>
    </location>
</feature>
<keyword evidence="12 15" id="KW-0170">Cobalt</keyword>
<evidence type="ECO:0000256" key="8">
    <source>
        <dbReference type="ARBA" id="ARBA00022801"/>
    </source>
</evidence>
<evidence type="ECO:0000256" key="6">
    <source>
        <dbReference type="ARBA" id="ARBA00022605"/>
    </source>
</evidence>
<comment type="function">
    <text evidence="15">Catalyzes the hydrolysis of N-succinyl-L,L-diaminopimelic acid (SDAP), forming succinate and LL-2,6-diaminopimelate (DAP), an intermediate involved in the bacterial biosynthesis of lysine and meso-diaminopimelic acid, an essential component of bacterial cell walls.</text>
</comment>
<dbReference type="InterPro" id="IPR002933">
    <property type="entry name" value="Peptidase_M20"/>
</dbReference>
<comment type="pathway">
    <text evidence="1 15">Amino-acid biosynthesis; L-lysine biosynthesis via DAP pathway; LL-2,6-diaminopimelate from (S)-tetrahydrodipicolinate (succinylase route): step 3/3.</text>
</comment>
<evidence type="ECO:0000313" key="17">
    <source>
        <dbReference type="EMBL" id="GAA5523814.1"/>
    </source>
</evidence>
<feature type="binding site" evidence="15">
    <location>
        <position position="350"/>
    </location>
    <ligand>
        <name>Zn(2+)</name>
        <dbReference type="ChEBI" id="CHEBI:29105"/>
        <label>2</label>
    </ligand>
</feature>
<dbReference type="InterPro" id="IPR050072">
    <property type="entry name" value="Peptidase_M20A"/>
</dbReference>
<evidence type="ECO:0000313" key="18">
    <source>
        <dbReference type="Proteomes" id="UP001408594"/>
    </source>
</evidence>
<comment type="similarity">
    <text evidence="2 15">Belongs to the peptidase M20A family. DapE subfamily.</text>
</comment>
<evidence type="ECO:0000256" key="4">
    <source>
        <dbReference type="ARBA" id="ARBA00011921"/>
    </source>
</evidence>
<comment type="subunit">
    <text evidence="3 15">Homodimer.</text>
</comment>
<dbReference type="RefSeq" id="WP_345548289.1">
    <property type="nucleotide sequence ID" value="NZ_BAABRT010000002.1"/>
</dbReference>
<feature type="binding site" evidence="15">
    <location>
        <position position="164"/>
    </location>
    <ligand>
        <name>Zn(2+)</name>
        <dbReference type="ChEBI" id="CHEBI:29105"/>
        <label>1</label>
    </ligand>
</feature>
<dbReference type="InterPro" id="IPR036264">
    <property type="entry name" value="Bact_exopeptidase_dim_dom"/>
</dbReference>
<protein>
    <recommendedName>
        <fullName evidence="5 15">Succinyl-diaminopimelate desuccinylase</fullName>
        <shortName evidence="15">SDAP desuccinylase</shortName>
        <ecNumber evidence="4 15">3.5.1.18</ecNumber>
    </recommendedName>
    <alternativeName>
        <fullName evidence="13 15">N-succinyl-LL-2,6-diaminoheptanedioate amidohydrolase</fullName>
    </alternativeName>
</protein>
<organism evidence="17 18">
    <name type="scientific">Microbulbifer aestuariivivens</name>
    <dbReference type="NCBI Taxonomy" id="1908308"/>
    <lineage>
        <taxon>Bacteria</taxon>
        <taxon>Pseudomonadati</taxon>
        <taxon>Pseudomonadota</taxon>
        <taxon>Gammaproteobacteria</taxon>
        <taxon>Cellvibrionales</taxon>
        <taxon>Microbulbiferaceae</taxon>
        <taxon>Microbulbifer</taxon>
    </lineage>
</organism>
<evidence type="ECO:0000256" key="14">
    <source>
        <dbReference type="ARBA" id="ARBA00051301"/>
    </source>
</evidence>
<dbReference type="InterPro" id="IPR001261">
    <property type="entry name" value="ArgE/DapE_CS"/>
</dbReference>
<dbReference type="PROSITE" id="PS00759">
    <property type="entry name" value="ARGE_DAPE_CPG2_2"/>
    <property type="match status" value="1"/>
</dbReference>
<evidence type="ECO:0000256" key="13">
    <source>
        <dbReference type="ARBA" id="ARBA00031891"/>
    </source>
</evidence>
<dbReference type="EC" id="3.5.1.18" evidence="4 15"/>